<keyword evidence="2" id="KW-1185">Reference proteome</keyword>
<dbReference type="VEuPathDB" id="FungiDB:CLCR_05254"/>
<evidence type="ECO:0000313" key="1">
    <source>
        <dbReference type="EMBL" id="OCT49413.1"/>
    </source>
</evidence>
<gene>
    <name evidence="1" type="ORF">CLCR_05254</name>
</gene>
<dbReference type="EMBL" id="LGRB01000011">
    <property type="protein sequence ID" value="OCT49413.1"/>
    <property type="molecule type" value="Genomic_DNA"/>
</dbReference>
<accession>A0A1C1CLN8</accession>
<name>A0A1C1CLN8_9EURO</name>
<sequence length="131" mass="14341">MGQAPEWTRRRQISDIINPNVEVTEGHVTIRLLIRGPRSGLCATLANVDGLGGRAKDAECRRVEEWIGNTFSRGSGQGPWESWSGLDGALDGVLVEDRTVAPCVSTCTPPSWANQQALDDRLCLPHIHMTH</sequence>
<evidence type="ECO:0000313" key="2">
    <source>
        <dbReference type="Proteomes" id="UP000094526"/>
    </source>
</evidence>
<reference evidence="2" key="1">
    <citation type="submission" date="2015-07" db="EMBL/GenBank/DDBJ databases">
        <authorList>
            <person name="Teixeira M.M."/>
            <person name="Souza R.C."/>
            <person name="Almeida L.G."/>
            <person name="Vicente V.A."/>
            <person name="de Hoog S."/>
            <person name="Bocca A.L."/>
            <person name="de Almeida S.R."/>
            <person name="Vasconcelos A.T."/>
            <person name="Felipe M.S."/>
        </authorList>
    </citation>
    <scope>NUCLEOTIDE SEQUENCE [LARGE SCALE GENOMIC DNA]</scope>
    <source>
        <strain evidence="2">KSF</strain>
    </source>
</reference>
<dbReference type="AlphaFoldDB" id="A0A1C1CLN8"/>
<protein>
    <submittedName>
        <fullName evidence="1">Uncharacterized protein</fullName>
    </submittedName>
</protein>
<dbReference type="Proteomes" id="UP000094526">
    <property type="component" value="Unassembled WGS sequence"/>
</dbReference>
<organism evidence="1 2">
    <name type="scientific">Cladophialophora carrionii</name>
    <dbReference type="NCBI Taxonomy" id="86049"/>
    <lineage>
        <taxon>Eukaryota</taxon>
        <taxon>Fungi</taxon>
        <taxon>Dikarya</taxon>
        <taxon>Ascomycota</taxon>
        <taxon>Pezizomycotina</taxon>
        <taxon>Eurotiomycetes</taxon>
        <taxon>Chaetothyriomycetidae</taxon>
        <taxon>Chaetothyriales</taxon>
        <taxon>Herpotrichiellaceae</taxon>
        <taxon>Cladophialophora</taxon>
    </lineage>
</organism>
<comment type="caution">
    <text evidence="1">The sequence shown here is derived from an EMBL/GenBank/DDBJ whole genome shotgun (WGS) entry which is preliminary data.</text>
</comment>
<proteinExistence type="predicted"/>